<evidence type="ECO:0000256" key="2">
    <source>
        <dbReference type="ARBA" id="ARBA00007430"/>
    </source>
</evidence>
<keyword evidence="4 7" id="KW-0812">Transmembrane</keyword>
<dbReference type="InterPro" id="IPR050833">
    <property type="entry name" value="Poly_Biosynth_Transport"/>
</dbReference>
<comment type="subcellular location">
    <subcellularLocation>
        <location evidence="1">Cell membrane</location>
        <topology evidence="1">Multi-pass membrane protein</topology>
    </subcellularLocation>
</comment>
<evidence type="ECO:0000313" key="9">
    <source>
        <dbReference type="Proteomes" id="UP000195442"/>
    </source>
</evidence>
<sequence length="520" mass="56895">MTGKGSINKQSVSAVKWSALGSIAQYGLSLAAQIILARLLGPENYGLFAMGLIVLTFSNFLSNFGFAWGLIQIQDLKIEDIRFAFTWQLISGSLVAVLLYVFAPEVADYFNEPRVDPIVRWLSLACIISAITAPASNLLRRNLDFRWINIIQIISYSIGYLVIGIPLAYYGAGVWSLVAAWLVQALLTLILSFIRHPHSIKPLFWYDGAKAMSGVGSTVFITNLCNWALDNLDRIFLGRFLDSNAVGLYSVGYNLATTPNKLLTGALQPAFLTAGARFQSEPERLRYVFLPVLASVCVLITPLFVLFAIIADDLVGFLYGEAWQSTAVVLAILALSMPAFIMWAMSTPILWNTQGKHLESLLQLPILMFSGWALYVFAKQGVLVVALIAAATLGVRSLVITTAACRRLKIGLQHLLPFFARGWALTLLVAYGTFAGVELGEFASSAYFGGQLAMMVDGIAHVKLDLIVRISQHLLPLMGGAFLGSGVFVLVLVRFPRLLGNQVLGMLARFSPRFIPKMQG</sequence>
<accession>A0A1R4H1J5</accession>
<feature type="transmembrane region" description="Helical" evidence="7">
    <location>
        <begin position="20"/>
        <end position="41"/>
    </location>
</feature>
<feature type="transmembrane region" description="Helical" evidence="7">
    <location>
        <begin position="474"/>
        <end position="495"/>
    </location>
</feature>
<feature type="transmembrane region" description="Helical" evidence="7">
    <location>
        <begin position="47"/>
        <end position="71"/>
    </location>
</feature>
<feature type="transmembrane region" description="Helical" evidence="7">
    <location>
        <begin position="118"/>
        <end position="135"/>
    </location>
</feature>
<dbReference type="AlphaFoldDB" id="A0A1R4H1J5"/>
<dbReference type="EMBL" id="FUKJ01000055">
    <property type="protein sequence ID" value="SJM90113.1"/>
    <property type="molecule type" value="Genomic_DNA"/>
</dbReference>
<dbReference type="OrthoDB" id="8538786at2"/>
<feature type="transmembrane region" description="Helical" evidence="7">
    <location>
        <begin position="357"/>
        <end position="377"/>
    </location>
</feature>
<dbReference type="Proteomes" id="UP000195442">
    <property type="component" value="Unassembled WGS sequence"/>
</dbReference>
<name>A0A1R4H1J5_9GAMM</name>
<evidence type="ECO:0000256" key="6">
    <source>
        <dbReference type="ARBA" id="ARBA00023136"/>
    </source>
</evidence>
<proteinExistence type="inferred from homology"/>
<protein>
    <submittedName>
        <fullName evidence="8">Polysaccharide biosynthesis protein</fullName>
    </submittedName>
</protein>
<dbReference type="RefSeq" id="WP_087145958.1">
    <property type="nucleotide sequence ID" value="NZ_FUKJ01000055.1"/>
</dbReference>
<dbReference type="PANTHER" id="PTHR30250:SF10">
    <property type="entry name" value="LIPOPOLYSACCHARIDE BIOSYNTHESIS PROTEIN WZXC"/>
    <property type="match status" value="1"/>
</dbReference>
<keyword evidence="9" id="KW-1185">Reference proteome</keyword>
<feature type="transmembrane region" description="Helical" evidence="7">
    <location>
        <begin position="287"/>
        <end position="310"/>
    </location>
</feature>
<comment type="similarity">
    <text evidence="2">Belongs to the polysaccharide synthase family.</text>
</comment>
<feature type="transmembrane region" description="Helical" evidence="7">
    <location>
        <begin position="322"/>
        <end position="345"/>
    </location>
</feature>
<feature type="transmembrane region" description="Helical" evidence="7">
    <location>
        <begin position="175"/>
        <end position="194"/>
    </location>
</feature>
<feature type="transmembrane region" description="Helical" evidence="7">
    <location>
        <begin position="83"/>
        <end position="103"/>
    </location>
</feature>
<keyword evidence="5 7" id="KW-1133">Transmembrane helix</keyword>
<gene>
    <name evidence="8" type="ORF">CRENPOLYSF2_1480005</name>
</gene>
<evidence type="ECO:0000313" key="8">
    <source>
        <dbReference type="EMBL" id="SJM90113.1"/>
    </source>
</evidence>
<evidence type="ECO:0000256" key="7">
    <source>
        <dbReference type="SAM" id="Phobius"/>
    </source>
</evidence>
<evidence type="ECO:0000256" key="3">
    <source>
        <dbReference type="ARBA" id="ARBA00022475"/>
    </source>
</evidence>
<evidence type="ECO:0000256" key="4">
    <source>
        <dbReference type="ARBA" id="ARBA00022692"/>
    </source>
</evidence>
<keyword evidence="3" id="KW-1003">Cell membrane</keyword>
<evidence type="ECO:0000256" key="5">
    <source>
        <dbReference type="ARBA" id="ARBA00022989"/>
    </source>
</evidence>
<keyword evidence="6 7" id="KW-0472">Membrane</keyword>
<evidence type="ECO:0000256" key="1">
    <source>
        <dbReference type="ARBA" id="ARBA00004651"/>
    </source>
</evidence>
<organism evidence="8 9">
    <name type="scientific">Crenothrix polyspora</name>
    <dbReference type="NCBI Taxonomy" id="360316"/>
    <lineage>
        <taxon>Bacteria</taxon>
        <taxon>Pseudomonadati</taxon>
        <taxon>Pseudomonadota</taxon>
        <taxon>Gammaproteobacteria</taxon>
        <taxon>Methylococcales</taxon>
        <taxon>Crenotrichaceae</taxon>
        <taxon>Crenothrix</taxon>
    </lineage>
</organism>
<dbReference type="PANTHER" id="PTHR30250">
    <property type="entry name" value="PST FAMILY PREDICTED COLANIC ACID TRANSPORTER"/>
    <property type="match status" value="1"/>
</dbReference>
<feature type="transmembrane region" description="Helical" evidence="7">
    <location>
        <begin position="383"/>
        <end position="403"/>
    </location>
</feature>
<feature type="transmembrane region" description="Helical" evidence="7">
    <location>
        <begin position="415"/>
        <end position="436"/>
    </location>
</feature>
<feature type="transmembrane region" description="Helical" evidence="7">
    <location>
        <begin position="147"/>
        <end position="169"/>
    </location>
</feature>
<dbReference type="CDD" id="cd13127">
    <property type="entry name" value="MATE_tuaB_like"/>
    <property type="match status" value="1"/>
</dbReference>
<dbReference type="GO" id="GO:0005886">
    <property type="term" value="C:plasma membrane"/>
    <property type="evidence" value="ECO:0007669"/>
    <property type="project" value="UniProtKB-SubCell"/>
</dbReference>
<reference evidence="9" key="1">
    <citation type="submission" date="2017-02" db="EMBL/GenBank/DDBJ databases">
        <authorList>
            <person name="Daims H."/>
        </authorList>
    </citation>
    <scope>NUCLEOTIDE SEQUENCE [LARGE SCALE GENOMIC DNA]</scope>
</reference>
<dbReference type="Pfam" id="PF13440">
    <property type="entry name" value="Polysacc_synt_3"/>
    <property type="match status" value="1"/>
</dbReference>